<comment type="caution">
    <text evidence="1">The sequence shown here is derived from an EMBL/GenBank/DDBJ whole genome shotgun (WGS) entry which is preliminary data.</text>
</comment>
<name>A0ABT9UYL1_9BACL</name>
<protein>
    <recommendedName>
        <fullName evidence="3">Transposase</fullName>
    </recommendedName>
</protein>
<sequence length="31" mass="3686">MTTGFQNWKGLWNKMQVHHVPVKHGNIKLQK</sequence>
<reference evidence="1 2" key="1">
    <citation type="submission" date="2023-07" db="EMBL/GenBank/DDBJ databases">
        <title>Genomic Encyclopedia of Type Strains, Phase IV (KMG-IV): sequencing the most valuable type-strain genomes for metagenomic binning, comparative biology and taxonomic classification.</title>
        <authorList>
            <person name="Goeker M."/>
        </authorList>
    </citation>
    <scope>NUCLEOTIDE SEQUENCE [LARGE SCALE GENOMIC DNA]</scope>
    <source>
        <strain evidence="1 2">DSM 23948</strain>
    </source>
</reference>
<gene>
    <name evidence="1" type="ORF">J2S07_000079</name>
</gene>
<dbReference type="Proteomes" id="UP001231362">
    <property type="component" value="Unassembled WGS sequence"/>
</dbReference>
<proteinExistence type="predicted"/>
<dbReference type="EMBL" id="JAUSTU010000001">
    <property type="protein sequence ID" value="MDQ0153781.1"/>
    <property type="molecule type" value="Genomic_DNA"/>
</dbReference>
<evidence type="ECO:0000313" key="1">
    <source>
        <dbReference type="EMBL" id="MDQ0153781.1"/>
    </source>
</evidence>
<organism evidence="1 2">
    <name type="scientific">Anoxybacillus andreesenii</name>
    <dbReference type="NCBI Taxonomy" id="1325932"/>
    <lineage>
        <taxon>Bacteria</taxon>
        <taxon>Bacillati</taxon>
        <taxon>Bacillota</taxon>
        <taxon>Bacilli</taxon>
        <taxon>Bacillales</taxon>
        <taxon>Anoxybacillaceae</taxon>
        <taxon>Anoxybacillus</taxon>
    </lineage>
</organism>
<keyword evidence="2" id="KW-1185">Reference proteome</keyword>
<accession>A0ABT9UYL1</accession>
<evidence type="ECO:0000313" key="2">
    <source>
        <dbReference type="Proteomes" id="UP001231362"/>
    </source>
</evidence>
<evidence type="ECO:0008006" key="3">
    <source>
        <dbReference type="Google" id="ProtNLM"/>
    </source>
</evidence>